<dbReference type="STRING" id="553175.POREN0001_1169"/>
<evidence type="ECO:0000313" key="1">
    <source>
        <dbReference type="EMBL" id="EEN83737.1"/>
    </source>
</evidence>
<dbReference type="SUPFAM" id="SSF51556">
    <property type="entry name" value="Metallo-dependent hydrolases"/>
    <property type="match status" value="1"/>
</dbReference>
<reference evidence="1 2" key="1">
    <citation type="submission" date="2009-04" db="EMBL/GenBank/DDBJ databases">
        <authorList>
            <person name="Sebastian Y."/>
            <person name="Madupu R."/>
            <person name="Durkin A.S."/>
            <person name="Torralba M."/>
            <person name="Methe B."/>
            <person name="Sutton G.G."/>
            <person name="Strausberg R.L."/>
            <person name="Nelson K.E."/>
        </authorList>
    </citation>
    <scope>NUCLEOTIDE SEQUENCE [LARGE SCALE GENOMIC DNA]</scope>
    <source>
        <strain evidence="2">ATCC 35406 / BCRC 14492 / JCM 8526 / NCTC 13058 / HG 370</strain>
    </source>
</reference>
<dbReference type="Proteomes" id="UP000004295">
    <property type="component" value="Unassembled WGS sequence"/>
</dbReference>
<keyword evidence="1" id="KW-0378">Hydrolase</keyword>
<proteinExistence type="predicted"/>
<dbReference type="EMBL" id="ACNN01000005">
    <property type="protein sequence ID" value="EEN83737.1"/>
    <property type="molecule type" value="Genomic_DNA"/>
</dbReference>
<dbReference type="InterPro" id="IPR032466">
    <property type="entry name" value="Metal_Hydrolase"/>
</dbReference>
<organism evidence="1 2">
    <name type="scientific">Porphyromonas endodontalis (strain ATCC 35406 / DSM 24491 / JCM 8526 / CCUG 16442 / BCRC 14492 / NCTC 13058 / HG 370)</name>
    <name type="common">Bacteroides endodontalis</name>
    <dbReference type="NCBI Taxonomy" id="553175"/>
    <lineage>
        <taxon>Bacteria</taxon>
        <taxon>Pseudomonadati</taxon>
        <taxon>Bacteroidota</taxon>
        <taxon>Bacteroidia</taxon>
        <taxon>Bacteroidales</taxon>
        <taxon>Porphyromonadaceae</taxon>
        <taxon>Porphyromonas</taxon>
    </lineage>
</organism>
<sequence length="219" mass="24893">MDFWDFHSHQRGSFSLCSCDLLREEVPPIADCPYLSVGLHPWSLPKEVSSPPVEVALGQLNKLAQEGRIVAVGEAGWDALSSAAMDYQQQLVEAQWQIAEENRLPMILHVVKRWQELEYFIHRSRPTVPLIVHGFRGKAPLAQRLLHLGVWLSLGRYYNRESLCEAWKAGRLLLETDDSSLPIASIYQAVAEDLEIDLSLLRDRLTGIAHQLFRVEKLS</sequence>
<dbReference type="InterPro" id="IPR001130">
    <property type="entry name" value="TatD-like"/>
</dbReference>
<dbReference type="GO" id="GO:0005829">
    <property type="term" value="C:cytosol"/>
    <property type="evidence" value="ECO:0007669"/>
    <property type="project" value="TreeGrafter"/>
</dbReference>
<comment type="caution">
    <text evidence="1">The sequence shown here is derived from an EMBL/GenBank/DDBJ whole genome shotgun (WGS) entry which is preliminary data.</text>
</comment>
<evidence type="ECO:0000313" key="2">
    <source>
        <dbReference type="Proteomes" id="UP000004295"/>
    </source>
</evidence>
<name>C3J7S7_POREA</name>
<dbReference type="eggNOG" id="COG0084">
    <property type="taxonomic scope" value="Bacteria"/>
</dbReference>
<dbReference type="Pfam" id="PF01026">
    <property type="entry name" value="TatD_DNase"/>
    <property type="match status" value="1"/>
</dbReference>
<dbReference type="Gene3D" id="3.20.20.140">
    <property type="entry name" value="Metal-dependent hydrolases"/>
    <property type="match status" value="1"/>
</dbReference>
<dbReference type="PANTHER" id="PTHR46124">
    <property type="entry name" value="D-AMINOACYL-TRNA DEACYLASE"/>
    <property type="match status" value="1"/>
</dbReference>
<accession>C3J7S7</accession>
<protein>
    <submittedName>
        <fullName evidence="1">Hydrolase, TatD family</fullName>
    </submittedName>
</protein>
<gene>
    <name evidence="1" type="ORF">POREN0001_1169</name>
</gene>
<dbReference type="PANTHER" id="PTHR46124:SF3">
    <property type="entry name" value="HYDROLASE"/>
    <property type="match status" value="1"/>
</dbReference>
<keyword evidence="2" id="KW-1185">Reference proteome</keyword>
<dbReference type="AlphaFoldDB" id="C3J7S7"/>
<dbReference type="GO" id="GO:0016788">
    <property type="term" value="F:hydrolase activity, acting on ester bonds"/>
    <property type="evidence" value="ECO:0007669"/>
    <property type="project" value="InterPro"/>
</dbReference>